<dbReference type="HOGENOM" id="CLU_2221562_0_0_10"/>
<proteinExistence type="predicted"/>
<accession>D2QH27</accession>
<protein>
    <submittedName>
        <fullName evidence="3">Uncharacterized protein</fullName>
    </submittedName>
</protein>
<keyword evidence="2" id="KW-0472">Membrane</keyword>
<dbReference type="EMBL" id="CP001769">
    <property type="protein sequence ID" value="ADB36793.1"/>
    <property type="molecule type" value="Genomic_DNA"/>
</dbReference>
<reference evidence="3 4" key="1">
    <citation type="journal article" date="2010" name="Stand. Genomic Sci.">
        <title>Complete genome sequence of Spirosoma linguale type strain (1).</title>
        <authorList>
            <person name="Lail K."/>
            <person name="Sikorski J."/>
            <person name="Saunders E."/>
            <person name="Lapidus A."/>
            <person name="Glavina Del Rio T."/>
            <person name="Copeland A."/>
            <person name="Tice H."/>
            <person name="Cheng J.-F."/>
            <person name="Lucas S."/>
            <person name="Nolan M."/>
            <person name="Bruce D."/>
            <person name="Goodwin L."/>
            <person name="Pitluck S."/>
            <person name="Ivanova N."/>
            <person name="Mavromatis K."/>
            <person name="Ovchinnikova G."/>
            <person name="Pati A."/>
            <person name="Chen A."/>
            <person name="Palaniappan K."/>
            <person name="Land M."/>
            <person name="Hauser L."/>
            <person name="Chang Y.-J."/>
            <person name="Jeffries C.D."/>
            <person name="Chain P."/>
            <person name="Brettin T."/>
            <person name="Detter J.C."/>
            <person name="Schuetze A."/>
            <person name="Rohde M."/>
            <person name="Tindall B.J."/>
            <person name="Goeker M."/>
            <person name="Bristow J."/>
            <person name="Eisen J.A."/>
            <person name="Markowitz V."/>
            <person name="Hugenholtz P."/>
            <person name="Kyrpides N.C."/>
            <person name="Klenk H.-P."/>
            <person name="Chen F."/>
        </authorList>
    </citation>
    <scope>NUCLEOTIDE SEQUENCE [LARGE SCALE GENOMIC DNA]</scope>
    <source>
        <strain evidence="4">ATCC 33905 / DSM 74 / LMG 10896 / Claus 1</strain>
    </source>
</reference>
<organism evidence="3 4">
    <name type="scientific">Spirosoma linguale (strain ATCC 33905 / DSM 74 / LMG 10896 / Claus 1)</name>
    <dbReference type="NCBI Taxonomy" id="504472"/>
    <lineage>
        <taxon>Bacteria</taxon>
        <taxon>Pseudomonadati</taxon>
        <taxon>Bacteroidota</taxon>
        <taxon>Cytophagia</taxon>
        <taxon>Cytophagales</taxon>
        <taxon>Cytophagaceae</taxon>
        <taxon>Spirosoma</taxon>
    </lineage>
</organism>
<evidence type="ECO:0000256" key="1">
    <source>
        <dbReference type="SAM" id="MobiDB-lite"/>
    </source>
</evidence>
<gene>
    <name evidence="3" type="ordered locus">Slin_0730</name>
</gene>
<keyword evidence="2" id="KW-0812">Transmembrane</keyword>
<feature type="region of interest" description="Disordered" evidence="1">
    <location>
        <begin position="1"/>
        <end position="25"/>
    </location>
</feature>
<dbReference type="Proteomes" id="UP000002028">
    <property type="component" value="Chromosome"/>
</dbReference>
<evidence type="ECO:0000313" key="3">
    <source>
        <dbReference type="EMBL" id="ADB36793.1"/>
    </source>
</evidence>
<evidence type="ECO:0000256" key="2">
    <source>
        <dbReference type="SAM" id="Phobius"/>
    </source>
</evidence>
<dbReference type="KEGG" id="sli:Slin_0730"/>
<dbReference type="AlphaFoldDB" id="D2QH27"/>
<sequence length="106" mass="12441">MNPYILDYSDSTDLGRQPDHNDPRRKRMYRTLKRVLILSNGLLYCVALVYLIRQHTELNQIRRHYHDQVIQYDSLLAAKLETEQQLAALHRQLVLARRAGLPAGYP</sequence>
<dbReference type="STRING" id="504472.Slin_0730"/>
<evidence type="ECO:0000313" key="4">
    <source>
        <dbReference type="Proteomes" id="UP000002028"/>
    </source>
</evidence>
<keyword evidence="2" id="KW-1133">Transmembrane helix</keyword>
<feature type="transmembrane region" description="Helical" evidence="2">
    <location>
        <begin position="35"/>
        <end position="52"/>
    </location>
</feature>
<dbReference type="RefSeq" id="WP_012925345.1">
    <property type="nucleotide sequence ID" value="NC_013730.1"/>
</dbReference>
<name>D2QH27_SPILD</name>
<keyword evidence="4" id="KW-1185">Reference proteome</keyword>